<dbReference type="InterPro" id="IPR001387">
    <property type="entry name" value="Cro/C1-type_HTH"/>
</dbReference>
<evidence type="ECO:0000313" key="3">
    <source>
        <dbReference type="Proteomes" id="UP001065549"/>
    </source>
</evidence>
<dbReference type="Proteomes" id="UP001065549">
    <property type="component" value="Unassembled WGS sequence"/>
</dbReference>
<reference evidence="2" key="1">
    <citation type="submission" date="2022-09" db="EMBL/GenBank/DDBJ databases">
        <title>Culturomic study of gut microbiota in children with autism spectrum disorder.</title>
        <authorList>
            <person name="Efimov B.A."/>
            <person name="Chaplin A.V."/>
            <person name="Sokolova S.R."/>
            <person name="Pikina A.P."/>
            <person name="Korzhanova M."/>
            <person name="Belova V."/>
            <person name="Korostin D."/>
        </authorList>
    </citation>
    <scope>NUCLEOTIDE SEQUENCE</scope>
    <source>
        <strain evidence="2">ASD5510</strain>
    </source>
</reference>
<dbReference type="InterPro" id="IPR010982">
    <property type="entry name" value="Lambda_DNA-bd_dom_sf"/>
</dbReference>
<protein>
    <submittedName>
        <fullName evidence="2">Helix-turn-helix transcriptional regulator</fullName>
    </submittedName>
</protein>
<sequence>MVKCKLSLLMGRDRKKIQDVCNETGLARNTVANLYNDKAGRIDFTTIDKLCEMFQCTVGELLEYEQRQI</sequence>
<feature type="domain" description="HTH cro/C1-type" evidence="1">
    <location>
        <begin position="18"/>
        <end position="61"/>
    </location>
</feature>
<dbReference type="EMBL" id="JAOSHN010000021">
    <property type="protein sequence ID" value="MCU7381016.1"/>
    <property type="molecule type" value="Genomic_DNA"/>
</dbReference>
<dbReference type="Gene3D" id="1.10.260.40">
    <property type="entry name" value="lambda repressor-like DNA-binding domains"/>
    <property type="match status" value="1"/>
</dbReference>
<dbReference type="SUPFAM" id="SSF47413">
    <property type="entry name" value="lambda repressor-like DNA-binding domains"/>
    <property type="match status" value="1"/>
</dbReference>
<gene>
    <name evidence="2" type="ORF">OBO34_22130</name>
</gene>
<comment type="caution">
    <text evidence="2">The sequence shown here is derived from an EMBL/GenBank/DDBJ whole genome shotgun (WGS) entry which is preliminary data.</text>
</comment>
<accession>A0A9J6QZV3</accession>
<dbReference type="PROSITE" id="PS50943">
    <property type="entry name" value="HTH_CROC1"/>
    <property type="match status" value="1"/>
</dbReference>
<organism evidence="2 3">
    <name type="scientific">Hominibacterium faecale</name>
    <dbReference type="NCBI Taxonomy" id="2839743"/>
    <lineage>
        <taxon>Bacteria</taxon>
        <taxon>Bacillati</taxon>
        <taxon>Bacillota</taxon>
        <taxon>Clostridia</taxon>
        <taxon>Peptostreptococcales</taxon>
        <taxon>Anaerovoracaceae</taxon>
        <taxon>Hominibacterium</taxon>
    </lineage>
</organism>
<evidence type="ECO:0000259" key="1">
    <source>
        <dbReference type="PROSITE" id="PS50943"/>
    </source>
</evidence>
<dbReference type="AlphaFoldDB" id="A0A9J6QZV3"/>
<dbReference type="GO" id="GO:0003677">
    <property type="term" value="F:DNA binding"/>
    <property type="evidence" value="ECO:0007669"/>
    <property type="project" value="InterPro"/>
</dbReference>
<dbReference type="Pfam" id="PF13443">
    <property type="entry name" value="HTH_26"/>
    <property type="match status" value="1"/>
</dbReference>
<evidence type="ECO:0000313" key="2">
    <source>
        <dbReference type="EMBL" id="MCU7381016.1"/>
    </source>
</evidence>
<name>A0A9J6QZV3_9FIRM</name>
<proteinExistence type="predicted"/>
<keyword evidence="3" id="KW-1185">Reference proteome</keyword>